<keyword evidence="5" id="KW-1185">Reference proteome</keyword>
<feature type="domain" description="Glutamine amidotransferase" evidence="3">
    <location>
        <begin position="26"/>
        <end position="183"/>
    </location>
</feature>
<dbReference type="InterPro" id="IPR029062">
    <property type="entry name" value="Class_I_gatase-like"/>
</dbReference>
<evidence type="ECO:0000313" key="5">
    <source>
        <dbReference type="Proteomes" id="UP000811899"/>
    </source>
</evidence>
<comment type="caution">
    <text evidence="4">The sequence shown here is derived from an EMBL/GenBank/DDBJ whole genome shotgun (WGS) entry which is preliminary data.</text>
</comment>
<dbReference type="CDD" id="cd01741">
    <property type="entry name" value="GATase1_1"/>
    <property type="match status" value="1"/>
</dbReference>
<dbReference type="PANTHER" id="PTHR42695:SF5">
    <property type="entry name" value="GLUTAMINE AMIDOTRANSFERASE YLR126C-RELATED"/>
    <property type="match status" value="1"/>
</dbReference>
<reference evidence="4 5" key="1">
    <citation type="submission" date="2021-05" db="EMBL/GenBank/DDBJ databases">
        <title>The draft genome of Geobacter pelophilus DSM 12255.</title>
        <authorList>
            <person name="Xu Z."/>
            <person name="Masuda Y."/>
            <person name="Itoh H."/>
            <person name="Senoo K."/>
        </authorList>
    </citation>
    <scope>NUCLEOTIDE SEQUENCE [LARGE SCALE GENOMIC DNA]</scope>
    <source>
        <strain evidence="4 5">DSM 12255</strain>
    </source>
</reference>
<dbReference type="PROSITE" id="PS51273">
    <property type="entry name" value="GATASE_TYPE_1"/>
    <property type="match status" value="1"/>
</dbReference>
<dbReference type="Proteomes" id="UP000811899">
    <property type="component" value="Unassembled WGS sequence"/>
</dbReference>
<dbReference type="SUPFAM" id="SSF52317">
    <property type="entry name" value="Class I glutamine amidotransferase-like"/>
    <property type="match status" value="1"/>
</dbReference>
<feature type="region of interest" description="Disordered" evidence="2">
    <location>
        <begin position="245"/>
        <end position="265"/>
    </location>
</feature>
<evidence type="ECO:0000256" key="2">
    <source>
        <dbReference type="SAM" id="MobiDB-lite"/>
    </source>
</evidence>
<dbReference type="AlphaFoldDB" id="A0AAW4L708"/>
<gene>
    <name evidence="4" type="ORF">KI809_16725</name>
</gene>
<organism evidence="4 5">
    <name type="scientific">Geoanaerobacter pelophilus</name>
    <dbReference type="NCBI Taxonomy" id="60036"/>
    <lineage>
        <taxon>Bacteria</taxon>
        <taxon>Pseudomonadati</taxon>
        <taxon>Thermodesulfobacteriota</taxon>
        <taxon>Desulfuromonadia</taxon>
        <taxon>Geobacterales</taxon>
        <taxon>Geobacteraceae</taxon>
        <taxon>Geoanaerobacter</taxon>
    </lineage>
</organism>
<evidence type="ECO:0000313" key="4">
    <source>
        <dbReference type="EMBL" id="MBT0665957.1"/>
    </source>
</evidence>
<accession>A0AAW4L708</accession>
<dbReference type="Gene3D" id="3.40.50.880">
    <property type="match status" value="1"/>
</dbReference>
<evidence type="ECO:0000259" key="3">
    <source>
        <dbReference type="Pfam" id="PF00117"/>
    </source>
</evidence>
<name>A0AAW4L708_9BACT</name>
<dbReference type="PANTHER" id="PTHR42695">
    <property type="entry name" value="GLUTAMINE AMIDOTRANSFERASE YLR126C-RELATED"/>
    <property type="match status" value="1"/>
</dbReference>
<protein>
    <submittedName>
        <fullName evidence="4">Type 1 glutamine amidotransferase</fullName>
    </submittedName>
</protein>
<feature type="coiled-coil region" evidence="1">
    <location>
        <begin position="202"/>
        <end position="229"/>
    </location>
</feature>
<dbReference type="EMBL" id="JAHCVJ010000007">
    <property type="protein sequence ID" value="MBT0665957.1"/>
    <property type="molecule type" value="Genomic_DNA"/>
</dbReference>
<keyword evidence="1" id="KW-0175">Coiled coil</keyword>
<keyword evidence="4" id="KW-0315">Glutamine amidotransferase</keyword>
<dbReference type="InterPro" id="IPR017926">
    <property type="entry name" value="GATASE"/>
</dbReference>
<dbReference type="Pfam" id="PF00117">
    <property type="entry name" value="GATase"/>
    <property type="match status" value="1"/>
</dbReference>
<dbReference type="GO" id="GO:0005829">
    <property type="term" value="C:cytosol"/>
    <property type="evidence" value="ECO:0007669"/>
    <property type="project" value="TreeGrafter"/>
</dbReference>
<dbReference type="InterPro" id="IPR044992">
    <property type="entry name" value="ChyE-like"/>
</dbReference>
<proteinExistence type="predicted"/>
<sequence>MRMRGELLTIIQNDPNVPVGFWGDQILALGLEYRLVRLFSGEAINDQMLESGGVIVLGGTMGVHDTDEFPYLLQLKEFIRGCLSRKVPLLGICLGGQLVAEVLGAAIHSGRHRECGTFLVDISPAAADDSLFAGITTPFTTFQWHNDSFDLPKGATMLASSKVCPCQAFRYGNAWGLQFHPEINVEIVTQWCNAESKEEHASDNNLRIINELENNLEEYTKSSVQMFHNFAENLFQPLPLTTINLQANGPKESTSENELENRSKA</sequence>
<evidence type="ECO:0000256" key="1">
    <source>
        <dbReference type="SAM" id="Coils"/>
    </source>
</evidence>